<dbReference type="SUPFAM" id="SSF53822">
    <property type="entry name" value="Periplasmic binding protein-like I"/>
    <property type="match status" value="1"/>
</dbReference>
<gene>
    <name evidence="4" type="ORF">DSLASN_48580</name>
</gene>
<dbReference type="SUPFAM" id="SSF48452">
    <property type="entry name" value="TPR-like"/>
    <property type="match status" value="1"/>
</dbReference>
<dbReference type="Proteomes" id="UP001320148">
    <property type="component" value="Chromosome"/>
</dbReference>
<name>A0ABM7PP90_9BACT</name>
<evidence type="ECO:0000313" key="4">
    <source>
        <dbReference type="EMBL" id="BCS99226.1"/>
    </source>
</evidence>
<protein>
    <recommendedName>
        <fullName evidence="3">Leucine-binding protein domain-containing protein</fullName>
    </recommendedName>
</protein>
<dbReference type="Pfam" id="PF13458">
    <property type="entry name" value="Peripla_BP_6"/>
    <property type="match status" value="1"/>
</dbReference>
<evidence type="ECO:0000256" key="2">
    <source>
        <dbReference type="ARBA" id="ARBA00022729"/>
    </source>
</evidence>
<proteinExistence type="inferred from homology"/>
<dbReference type="Gene3D" id="3.40.50.2300">
    <property type="match status" value="2"/>
</dbReference>
<feature type="domain" description="Leucine-binding protein" evidence="3">
    <location>
        <begin position="276"/>
        <end position="629"/>
    </location>
</feature>
<evidence type="ECO:0000259" key="3">
    <source>
        <dbReference type="Pfam" id="PF13458"/>
    </source>
</evidence>
<accession>A0ABM7PP90</accession>
<comment type="similarity">
    <text evidence="1">Belongs to the leucine-binding protein family.</text>
</comment>
<dbReference type="PANTHER" id="PTHR30483:SF6">
    <property type="entry name" value="PERIPLASMIC BINDING PROTEIN OF ABC TRANSPORTER FOR NATURAL AMINO ACIDS"/>
    <property type="match status" value="1"/>
</dbReference>
<keyword evidence="5" id="KW-1185">Reference proteome</keyword>
<organism evidence="4 5">
    <name type="scientific">Desulfoluna limicola</name>
    <dbReference type="NCBI Taxonomy" id="2810562"/>
    <lineage>
        <taxon>Bacteria</taxon>
        <taxon>Pseudomonadati</taxon>
        <taxon>Thermodesulfobacteriota</taxon>
        <taxon>Desulfobacteria</taxon>
        <taxon>Desulfobacterales</taxon>
        <taxon>Desulfolunaceae</taxon>
        <taxon>Desulfoluna</taxon>
    </lineage>
</organism>
<dbReference type="InterPro" id="IPR019734">
    <property type="entry name" value="TPR_rpt"/>
</dbReference>
<dbReference type="InterPro" id="IPR051010">
    <property type="entry name" value="BCAA_transport"/>
</dbReference>
<dbReference type="PANTHER" id="PTHR30483">
    <property type="entry name" value="LEUCINE-SPECIFIC-BINDING PROTEIN"/>
    <property type="match status" value="1"/>
</dbReference>
<sequence>MPTENPFKSRGALTLCLVALFLCVAGCGQKDYRADKALPADEQLFARAEEAFNARQFDEALELYGDLVKRFPESAVAPAALLKKGMIYGGKEAYDDAQVALLRVYQDYPESPFAPVALVESLTFLYRMGDFPGVIQKGVQIPDTLSPSDYRVRKYAIMGDAYLALGDRVDAVGAYFTACDMVDSAERGWVVARLRGAVATLTLSEAEEMLSRIHGKEKRGYLLLQRMRALAEEGAVDEALQGLNDFLSLYSDHPVREDAMAFREFLSRSHFNPRVLGCLLPFTGRYADYGRQAREGIELAFQGVALRQGFGDFQLVFRDTGSDDETTRQAVRELVAAGAAAIIGPVGNVESATDEAQLRGVPMIAMTGKDGIAASGDFVFRNFITPRMQVRSVVSYAFEVLGVNDFAILYPDEPYGRDFMNLFWDEVARYGGEIRGVEAYGADTADFSSSIKKLTGLWYNRPAKDGDKPVWGRVLPEGVEGQGPVVDFEAIFIPDGSKSLELILPQLAFHDLGGVYTLGTNLWHNADLMDAASKHLGQSIIPDGFFARSRDPRVKRFVTAFKGAFGRTPDYIEAVAYDSALLVLGILAEKAPAGRSDVRDALLAVNAFPGVTGSTSFDGTGDADKTLTLLKGKGRRFVEVPK</sequence>
<keyword evidence="2" id="KW-0732">Signal</keyword>
<dbReference type="InterPro" id="IPR028081">
    <property type="entry name" value="Leu-bd"/>
</dbReference>
<reference evidence="4 5" key="1">
    <citation type="submission" date="2021-02" db="EMBL/GenBank/DDBJ databases">
        <title>Complete genome of Desulfoluna sp. strain ASN36.</title>
        <authorList>
            <person name="Takahashi A."/>
            <person name="Kojima H."/>
            <person name="Fukui M."/>
        </authorList>
    </citation>
    <scope>NUCLEOTIDE SEQUENCE [LARGE SCALE GENOMIC DNA]</scope>
    <source>
        <strain evidence="4 5">ASN36</strain>
    </source>
</reference>
<evidence type="ECO:0000313" key="5">
    <source>
        <dbReference type="Proteomes" id="UP001320148"/>
    </source>
</evidence>
<evidence type="ECO:0000256" key="1">
    <source>
        <dbReference type="ARBA" id="ARBA00010062"/>
    </source>
</evidence>
<dbReference type="CDD" id="cd06339">
    <property type="entry name" value="PBP1_YraM_LppC_lipoprotein-like"/>
    <property type="match status" value="1"/>
</dbReference>
<dbReference type="EMBL" id="AP024488">
    <property type="protein sequence ID" value="BCS99226.1"/>
    <property type="molecule type" value="Genomic_DNA"/>
</dbReference>
<dbReference type="InterPro" id="IPR011990">
    <property type="entry name" value="TPR-like_helical_dom_sf"/>
</dbReference>
<dbReference type="Gene3D" id="1.25.40.10">
    <property type="entry name" value="Tetratricopeptide repeat domain"/>
    <property type="match status" value="1"/>
</dbReference>
<dbReference type="Pfam" id="PF13174">
    <property type="entry name" value="TPR_6"/>
    <property type="match status" value="2"/>
</dbReference>
<dbReference type="InterPro" id="IPR028082">
    <property type="entry name" value="Peripla_BP_I"/>
</dbReference>